<proteinExistence type="predicted"/>
<organism evidence="2 3">
    <name type="scientific">Cotonvirus japonicus</name>
    <dbReference type="NCBI Taxonomy" id="2811091"/>
    <lineage>
        <taxon>Viruses</taxon>
        <taxon>Varidnaviria</taxon>
        <taxon>Bamfordvirae</taxon>
        <taxon>Nucleocytoviricota</taxon>
        <taxon>Megaviricetes</taxon>
        <taxon>Imitervirales</taxon>
        <taxon>Mimiviridae</taxon>
        <taxon>Megamimivirinae</taxon>
        <taxon>Cotonvirus</taxon>
        <taxon>Cotonvirus japonicum</taxon>
    </lineage>
</organism>
<dbReference type="EMBL" id="AP024483">
    <property type="protein sequence ID" value="BCS83602.1"/>
    <property type="molecule type" value="Genomic_DNA"/>
</dbReference>
<keyword evidence="1" id="KW-0472">Membrane</keyword>
<keyword evidence="3" id="KW-1185">Reference proteome</keyword>
<keyword evidence="1" id="KW-0812">Transmembrane</keyword>
<keyword evidence="1" id="KW-1133">Transmembrane helix</keyword>
<name>A0ABM7NTV3_9VIRU</name>
<sequence length="101" mass="11267">MKRTSSIIKNPHTLKTSKFISSKNLRTTDSYTSQTISTNKYNAQNLDDKATKQTVALIKEEPFDVDRELKQKLKHLGEDVVEVIVTGTCIAVIIAAVKVSM</sequence>
<feature type="transmembrane region" description="Helical" evidence="1">
    <location>
        <begin position="80"/>
        <end position="99"/>
    </location>
</feature>
<dbReference type="RefSeq" id="YP_010842210.1">
    <property type="nucleotide sequence ID" value="NC_079139.1"/>
</dbReference>
<protein>
    <submittedName>
        <fullName evidence="2">Uncharacterized protein</fullName>
    </submittedName>
</protein>
<reference evidence="2 3" key="1">
    <citation type="submission" date="2021-02" db="EMBL/GenBank/DDBJ databases">
        <title>Cotonvirus japonicus, which uses Golgi apparatus of host cells for its virion factory, phylogenetically links tailed tupanvirus and icosahedral mimivirus.</title>
        <authorList>
            <person name="Takahashi H."/>
            <person name="Fukaya S."/>
            <person name="Song C."/>
            <person name="Murata K."/>
            <person name="Takemura M."/>
        </authorList>
    </citation>
    <scope>NUCLEOTIDE SEQUENCE [LARGE SCALE GENOMIC DNA]</scope>
</reference>
<accession>A0ABM7NTV3</accession>
<dbReference type="Proteomes" id="UP001321479">
    <property type="component" value="Segment"/>
</dbReference>
<dbReference type="GeneID" id="80558807"/>
<evidence type="ECO:0000256" key="1">
    <source>
        <dbReference type="SAM" id="Phobius"/>
    </source>
</evidence>
<evidence type="ECO:0000313" key="3">
    <source>
        <dbReference type="Proteomes" id="UP001321479"/>
    </source>
</evidence>
<evidence type="ECO:0000313" key="2">
    <source>
        <dbReference type="EMBL" id="BCS83602.1"/>
    </source>
</evidence>